<evidence type="ECO:0000256" key="4">
    <source>
        <dbReference type="ARBA" id="ARBA00022989"/>
    </source>
</evidence>
<accession>A0A3B0TC81</accession>
<sequence length="534" mass="55913">MVLALIVGIGAGAGAAALIYSLRIVSTAVLRFAEFTSLDRSLLFIVIPVGIWLSWLITAKWAPEAAGHGVPQILKALTLRGGRIPPKIPFFKTIATALTIGVGGSAGREGSIAQIGAGIGSFLARLKNLNESETRALVAAGAGAGIAATFNAPIAGMFFAMEVILRDLSMRHLHTVVVASVAGAVVSHSLIGDELTFQVSPYSLDDPFQLILYLFLGLIAVGLAIMFIEALDWFMFVPDRFGPWMRPLAMGLSVAAIGFVAPSILGTGQVFIGTVLRDEVSMAWWVLGLLAIAKLVATSATLGGKGAGGIFMPSLFIGATAGAAFAKIVDPIWTTSQLDPGAFALVGMAAVFAGVSRASFTSILIVFEITGDYGLVLPLMLAVAVVTVLTNRFHPESAYTAPLARIGIHVVPSDQIDLLSTITIDQLGLQPPVVVHMSDSLTEVVGVLRRNRLNGVAVVDDDDRLIGVVSDSDINLLGGPSDQLTAADAMTPDPVTVTGDLPVSQALERMAVLGVGRLPVTDRSDPTRIEAMFR</sequence>
<keyword evidence="6 10" id="KW-0472">Membrane</keyword>
<evidence type="ECO:0000256" key="5">
    <source>
        <dbReference type="ARBA" id="ARBA00023065"/>
    </source>
</evidence>
<dbReference type="SMART" id="SM00116">
    <property type="entry name" value="CBS"/>
    <property type="match status" value="2"/>
</dbReference>
<dbReference type="InterPro" id="IPR000644">
    <property type="entry name" value="CBS_dom"/>
</dbReference>
<dbReference type="EMBL" id="UOEI01000472">
    <property type="protein sequence ID" value="VAW06444.1"/>
    <property type="molecule type" value="Genomic_DNA"/>
</dbReference>
<dbReference type="GO" id="GO:0005254">
    <property type="term" value="F:chloride channel activity"/>
    <property type="evidence" value="ECO:0007669"/>
    <property type="project" value="UniProtKB-KW"/>
</dbReference>
<dbReference type="AlphaFoldDB" id="A0A3B0TC81"/>
<dbReference type="InterPro" id="IPR050368">
    <property type="entry name" value="ClC-type_chloride_channel"/>
</dbReference>
<dbReference type="PROSITE" id="PS51371">
    <property type="entry name" value="CBS"/>
    <property type="match status" value="2"/>
</dbReference>
<dbReference type="GO" id="GO:0034707">
    <property type="term" value="C:chloride channel complex"/>
    <property type="evidence" value="ECO:0007669"/>
    <property type="project" value="UniProtKB-KW"/>
</dbReference>
<dbReference type="Pfam" id="PF00654">
    <property type="entry name" value="Voltage_CLC"/>
    <property type="match status" value="1"/>
</dbReference>
<keyword evidence="9" id="KW-0407">Ion channel</keyword>
<feature type="transmembrane region" description="Helical" evidence="10">
    <location>
        <begin position="173"/>
        <end position="191"/>
    </location>
</feature>
<feature type="transmembrane region" description="Helical" evidence="10">
    <location>
        <begin position="282"/>
        <end position="303"/>
    </location>
</feature>
<feature type="transmembrane region" description="Helical" evidence="10">
    <location>
        <begin position="341"/>
        <end position="367"/>
    </location>
</feature>
<evidence type="ECO:0000256" key="6">
    <source>
        <dbReference type="ARBA" id="ARBA00023136"/>
    </source>
</evidence>
<dbReference type="InterPro" id="IPR001807">
    <property type="entry name" value="ClC"/>
</dbReference>
<dbReference type="CDD" id="cd00400">
    <property type="entry name" value="Voltage_gated_ClC"/>
    <property type="match status" value="1"/>
</dbReference>
<keyword evidence="7" id="KW-0869">Chloride channel</keyword>
<feature type="domain" description="CBS" evidence="11">
    <location>
        <begin position="490"/>
        <end position="534"/>
    </location>
</feature>
<dbReference type="SUPFAM" id="SSF81340">
    <property type="entry name" value="Clc chloride channel"/>
    <property type="match status" value="1"/>
</dbReference>
<dbReference type="Gene3D" id="3.10.580.10">
    <property type="entry name" value="CBS-domain"/>
    <property type="match status" value="1"/>
</dbReference>
<name>A0A3B0TC81_9ZZZZ</name>
<keyword evidence="5" id="KW-0406">Ion transport</keyword>
<dbReference type="Pfam" id="PF00571">
    <property type="entry name" value="CBS"/>
    <property type="match status" value="2"/>
</dbReference>
<feature type="transmembrane region" description="Helical" evidence="10">
    <location>
        <begin position="6"/>
        <end position="30"/>
    </location>
</feature>
<evidence type="ECO:0000259" key="11">
    <source>
        <dbReference type="PROSITE" id="PS51371"/>
    </source>
</evidence>
<dbReference type="PANTHER" id="PTHR43427">
    <property type="entry name" value="CHLORIDE CHANNEL PROTEIN CLC-E"/>
    <property type="match status" value="1"/>
</dbReference>
<feature type="transmembrane region" description="Helical" evidence="10">
    <location>
        <begin position="136"/>
        <end position="161"/>
    </location>
</feature>
<comment type="subcellular location">
    <subcellularLocation>
        <location evidence="1">Membrane</location>
        <topology evidence="1">Multi-pass membrane protein</topology>
    </subcellularLocation>
</comment>
<evidence type="ECO:0000256" key="3">
    <source>
        <dbReference type="ARBA" id="ARBA00022692"/>
    </source>
</evidence>
<organism evidence="12">
    <name type="scientific">hydrothermal vent metagenome</name>
    <dbReference type="NCBI Taxonomy" id="652676"/>
    <lineage>
        <taxon>unclassified sequences</taxon>
        <taxon>metagenomes</taxon>
        <taxon>ecological metagenomes</taxon>
    </lineage>
</organism>
<keyword evidence="4 10" id="KW-1133">Transmembrane helix</keyword>
<gene>
    <name evidence="12" type="ORF">MNBD_ACTINO01-2416</name>
</gene>
<feature type="transmembrane region" description="Helical" evidence="10">
    <location>
        <begin position="374"/>
        <end position="393"/>
    </location>
</feature>
<dbReference type="SUPFAM" id="SSF54631">
    <property type="entry name" value="CBS-domain pair"/>
    <property type="match status" value="1"/>
</dbReference>
<evidence type="ECO:0000256" key="7">
    <source>
        <dbReference type="ARBA" id="ARBA00023173"/>
    </source>
</evidence>
<feature type="non-terminal residue" evidence="12">
    <location>
        <position position="534"/>
    </location>
</feature>
<evidence type="ECO:0000256" key="10">
    <source>
        <dbReference type="SAM" id="Phobius"/>
    </source>
</evidence>
<keyword evidence="2" id="KW-0813">Transport</keyword>
<keyword evidence="3 10" id="KW-0812">Transmembrane</keyword>
<dbReference type="Gene3D" id="1.10.3080.10">
    <property type="entry name" value="Clc chloride channel"/>
    <property type="match status" value="1"/>
</dbReference>
<feature type="transmembrane region" description="Helical" evidence="10">
    <location>
        <begin position="310"/>
        <end position="329"/>
    </location>
</feature>
<proteinExistence type="predicted"/>
<evidence type="ECO:0000256" key="9">
    <source>
        <dbReference type="ARBA" id="ARBA00023303"/>
    </source>
</evidence>
<evidence type="ECO:0000256" key="8">
    <source>
        <dbReference type="ARBA" id="ARBA00023214"/>
    </source>
</evidence>
<protein>
    <recommendedName>
        <fullName evidence="11">CBS domain-containing protein</fullName>
    </recommendedName>
</protein>
<feature type="transmembrane region" description="Helical" evidence="10">
    <location>
        <begin position="42"/>
        <end position="62"/>
    </location>
</feature>
<evidence type="ECO:0000256" key="2">
    <source>
        <dbReference type="ARBA" id="ARBA00022448"/>
    </source>
</evidence>
<feature type="transmembrane region" description="Helical" evidence="10">
    <location>
        <begin position="248"/>
        <end position="276"/>
    </location>
</feature>
<dbReference type="PANTHER" id="PTHR43427:SF6">
    <property type="entry name" value="CHLORIDE CHANNEL PROTEIN CLC-E"/>
    <property type="match status" value="1"/>
</dbReference>
<feature type="domain" description="CBS" evidence="11">
    <location>
        <begin position="428"/>
        <end position="484"/>
    </location>
</feature>
<reference evidence="12" key="1">
    <citation type="submission" date="2018-06" db="EMBL/GenBank/DDBJ databases">
        <authorList>
            <person name="Zhirakovskaya E."/>
        </authorList>
    </citation>
    <scope>NUCLEOTIDE SEQUENCE</scope>
</reference>
<dbReference type="CDD" id="cd02205">
    <property type="entry name" value="CBS_pair_SF"/>
    <property type="match status" value="1"/>
</dbReference>
<dbReference type="InterPro" id="IPR046342">
    <property type="entry name" value="CBS_dom_sf"/>
</dbReference>
<keyword evidence="8" id="KW-0868">Chloride</keyword>
<dbReference type="PRINTS" id="PR00762">
    <property type="entry name" value="CLCHANNEL"/>
</dbReference>
<evidence type="ECO:0000313" key="12">
    <source>
        <dbReference type="EMBL" id="VAW06444.1"/>
    </source>
</evidence>
<evidence type="ECO:0000256" key="1">
    <source>
        <dbReference type="ARBA" id="ARBA00004141"/>
    </source>
</evidence>
<feature type="transmembrane region" description="Helical" evidence="10">
    <location>
        <begin position="211"/>
        <end position="236"/>
    </location>
</feature>
<dbReference type="InterPro" id="IPR014743">
    <property type="entry name" value="Cl-channel_core"/>
</dbReference>